<evidence type="ECO:0000256" key="8">
    <source>
        <dbReference type="ARBA" id="ARBA00023136"/>
    </source>
</evidence>
<comment type="caution">
    <text evidence="13">The sequence shown here is derived from an EMBL/GenBank/DDBJ whole genome shotgun (WGS) entry which is preliminary data.</text>
</comment>
<gene>
    <name evidence="13" type="ORF">D5F01_LYC13231</name>
</gene>
<dbReference type="EMBL" id="REGW02000012">
    <property type="protein sequence ID" value="KAE8289342.1"/>
    <property type="molecule type" value="Genomic_DNA"/>
</dbReference>
<dbReference type="EC" id="2.5.1.32" evidence="3"/>
<dbReference type="Pfam" id="PF00494">
    <property type="entry name" value="SQS_PSY"/>
    <property type="match status" value="1"/>
</dbReference>
<keyword evidence="5" id="KW-0999">Mitochondrion inner membrane</keyword>
<dbReference type="InterPro" id="IPR008949">
    <property type="entry name" value="Isoprenoid_synthase_dom_sf"/>
</dbReference>
<comment type="catalytic activity">
    <reaction evidence="1">
        <text>2 (2E,6E,10E)-geranylgeranyl diphosphate = 15-cis-phytoene + 2 diphosphate</text>
        <dbReference type="Rhea" id="RHEA:34475"/>
        <dbReference type="ChEBI" id="CHEBI:27787"/>
        <dbReference type="ChEBI" id="CHEBI:33019"/>
        <dbReference type="ChEBI" id="CHEBI:58756"/>
        <dbReference type="EC" id="2.5.1.32"/>
    </reaction>
</comment>
<evidence type="ECO:0000256" key="6">
    <source>
        <dbReference type="ARBA" id="ARBA00022946"/>
    </source>
</evidence>
<dbReference type="FunFam" id="1.10.600.10:FF:000013">
    <property type="entry name" value="NADH dehydrogenase (ubiquinone) complex I, assembly factor 6"/>
    <property type="match status" value="1"/>
</dbReference>
<evidence type="ECO:0000313" key="13">
    <source>
        <dbReference type="EMBL" id="KAE8289342.1"/>
    </source>
</evidence>
<dbReference type="GO" id="GO:0005743">
    <property type="term" value="C:mitochondrial inner membrane"/>
    <property type="evidence" value="ECO:0007669"/>
    <property type="project" value="UniProtKB-SubCell"/>
</dbReference>
<sequence>MASMFGSVFCSGSVYRALHRALHRSLAPGVCVQTAARIQSVRAATSDSQPEEKYCLELVRSRDYDGFVSSLLLPEEARRSSLALRAFNVELAQVKDSVSQKTIGLMRMQFWKTAIEEIYRDDPPSQPVSAELWRAVRKHYLTKRWLLRIITEREKDLDDRAYRNLQELEAYSENTQSSLIYLLLECLGIKDVHADHAASHIGKAQGIVTCLRATPYHSSRRKVYLPMDICMLHGASQEDFIRGSREQNVRDVAYDIASQAHVHLEHARIVQQKTSQQLRLRLPSNRGVGGLPARVRRADFDVFSPEPAEQKTPCSPSRCTSAPGRRPTDVRPPPPSCAASEDFTSRRVEGDSTERPR</sequence>
<evidence type="ECO:0000256" key="12">
    <source>
        <dbReference type="SAM" id="MobiDB-lite"/>
    </source>
</evidence>
<keyword evidence="6" id="KW-0809">Transit peptide</keyword>
<evidence type="ECO:0000256" key="10">
    <source>
        <dbReference type="ARBA" id="ARBA00056665"/>
    </source>
</evidence>
<dbReference type="SUPFAM" id="SSF48576">
    <property type="entry name" value="Terpenoid synthases"/>
    <property type="match status" value="1"/>
</dbReference>
<dbReference type="AlphaFoldDB" id="A0A6G0IDN5"/>
<name>A0A6G0IDN5_LARCR</name>
<keyword evidence="8" id="KW-0472">Membrane</keyword>
<keyword evidence="7" id="KW-0496">Mitochondrion</keyword>
<keyword evidence="13" id="KW-0830">Ubiquinone</keyword>
<evidence type="ECO:0000256" key="1">
    <source>
        <dbReference type="ARBA" id="ARBA00001805"/>
    </source>
</evidence>
<evidence type="ECO:0000256" key="11">
    <source>
        <dbReference type="ARBA" id="ARBA00069034"/>
    </source>
</evidence>
<comment type="similarity">
    <text evidence="9">Belongs to the NDUFAF6 family.</text>
</comment>
<dbReference type="GO" id="GO:0016117">
    <property type="term" value="P:carotenoid biosynthetic process"/>
    <property type="evidence" value="ECO:0007669"/>
    <property type="project" value="UniProtKB-KW"/>
</dbReference>
<dbReference type="Gene3D" id="1.10.600.10">
    <property type="entry name" value="Farnesyl Diphosphate Synthase"/>
    <property type="match status" value="1"/>
</dbReference>
<organism evidence="13 14">
    <name type="scientific">Larimichthys crocea</name>
    <name type="common">Large yellow croaker</name>
    <name type="synonym">Pseudosciaena crocea</name>
    <dbReference type="NCBI Taxonomy" id="215358"/>
    <lineage>
        <taxon>Eukaryota</taxon>
        <taxon>Metazoa</taxon>
        <taxon>Chordata</taxon>
        <taxon>Craniata</taxon>
        <taxon>Vertebrata</taxon>
        <taxon>Euteleostomi</taxon>
        <taxon>Actinopterygii</taxon>
        <taxon>Neopterygii</taxon>
        <taxon>Teleostei</taxon>
        <taxon>Neoteleostei</taxon>
        <taxon>Acanthomorphata</taxon>
        <taxon>Eupercaria</taxon>
        <taxon>Sciaenidae</taxon>
        <taxon>Larimichthys</taxon>
    </lineage>
</organism>
<dbReference type="InterPro" id="IPR002060">
    <property type="entry name" value="Squ/phyt_synthse"/>
</dbReference>
<evidence type="ECO:0000256" key="5">
    <source>
        <dbReference type="ARBA" id="ARBA00022792"/>
    </source>
</evidence>
<comment type="subcellular location">
    <subcellularLocation>
        <location evidence="2">Mitochondrion inner membrane</location>
    </subcellularLocation>
</comment>
<evidence type="ECO:0000256" key="2">
    <source>
        <dbReference type="ARBA" id="ARBA00004273"/>
    </source>
</evidence>
<keyword evidence="4" id="KW-0125">Carotenoid biosynthesis</keyword>
<evidence type="ECO:0000256" key="3">
    <source>
        <dbReference type="ARBA" id="ARBA00012396"/>
    </source>
</evidence>
<reference evidence="13 14" key="1">
    <citation type="submission" date="2019-07" db="EMBL/GenBank/DDBJ databases">
        <title>Chromosome genome assembly for large yellow croaker.</title>
        <authorList>
            <person name="Xiao S."/>
        </authorList>
    </citation>
    <scope>NUCLEOTIDE SEQUENCE [LARGE SCALE GENOMIC DNA]</scope>
    <source>
        <strain evidence="13">JMULYC20181020</strain>
        <tissue evidence="13">Muscle</tissue>
    </source>
</reference>
<proteinExistence type="inferred from homology"/>
<evidence type="ECO:0000256" key="7">
    <source>
        <dbReference type="ARBA" id="ARBA00023128"/>
    </source>
</evidence>
<feature type="region of interest" description="Disordered" evidence="12">
    <location>
        <begin position="304"/>
        <end position="357"/>
    </location>
</feature>
<evidence type="ECO:0000256" key="9">
    <source>
        <dbReference type="ARBA" id="ARBA00038273"/>
    </source>
</evidence>
<comment type="function">
    <text evidence="10">Involved in the assembly of mitochondrial NADH:ubiquinone oxidoreductase complex (complex I) at early stages. May play a role in the biogenesis of complex I subunit MT-ND1.</text>
</comment>
<feature type="compositionally biased region" description="Basic and acidic residues" evidence="12">
    <location>
        <begin position="343"/>
        <end position="357"/>
    </location>
</feature>
<dbReference type="PANTHER" id="PTHR31480">
    <property type="entry name" value="BIFUNCTIONAL LYCOPENE CYCLASE/PHYTOENE SYNTHASE"/>
    <property type="match status" value="1"/>
</dbReference>
<protein>
    <recommendedName>
        <fullName evidence="11">NADH dehydrogenase (ubiquinone) complex I, assembly factor 6</fullName>
        <ecNumber evidence="3">2.5.1.32</ecNumber>
    </recommendedName>
</protein>
<dbReference type="Proteomes" id="UP000424527">
    <property type="component" value="Unassembled WGS sequence"/>
</dbReference>
<evidence type="ECO:0000313" key="14">
    <source>
        <dbReference type="Proteomes" id="UP000424527"/>
    </source>
</evidence>
<evidence type="ECO:0000256" key="4">
    <source>
        <dbReference type="ARBA" id="ARBA00022746"/>
    </source>
</evidence>
<keyword evidence="14" id="KW-1185">Reference proteome</keyword>
<accession>A0A6G0IDN5</accession>